<proteinExistence type="predicted"/>
<dbReference type="Pfam" id="PF01814">
    <property type="entry name" value="Hemerythrin"/>
    <property type="match status" value="1"/>
</dbReference>
<protein>
    <recommendedName>
        <fullName evidence="1">Hemerythrin-like domain-containing protein</fullName>
    </recommendedName>
</protein>
<evidence type="ECO:0000313" key="2">
    <source>
        <dbReference type="EMBL" id="QVT80133.1"/>
    </source>
</evidence>
<dbReference type="InterPro" id="IPR012312">
    <property type="entry name" value="Hemerythrin-like"/>
</dbReference>
<dbReference type="EMBL" id="CP075371">
    <property type="protein sequence ID" value="QVT80133.1"/>
    <property type="molecule type" value="Genomic_DNA"/>
</dbReference>
<reference evidence="2 3" key="1">
    <citation type="submission" date="2021-05" db="EMBL/GenBank/DDBJ databases">
        <title>Complete genome of Nocardioides aquaticus KCTC 9944T isolated from meromictic and hypersaline Ekho Lake, Antarctica.</title>
        <authorList>
            <person name="Hwang K."/>
            <person name="Kim K.M."/>
            <person name="Choe H."/>
        </authorList>
    </citation>
    <scope>NUCLEOTIDE SEQUENCE [LARGE SCALE GENOMIC DNA]</scope>
    <source>
        <strain evidence="2 3">KCTC 9944</strain>
    </source>
</reference>
<dbReference type="CDD" id="cd12108">
    <property type="entry name" value="Hr-like"/>
    <property type="match status" value="1"/>
</dbReference>
<sequence length="212" mass="23120">MNKLIHRAVRRDLHRFRSALAAFVDGDRDRAAALHRAWENFEAQLTEHHQGEHEIAWPALTAIGVTGPTIDSFDAEHDAMAADLALAGDVMRQLRDSASRSDADAAGVAMARLEGTTVTHLDHEEQETEAPLVQHQSHPAVKDMGRRFSRRSGPATAGTFFAWMQDTPSSTDSAALREHVPGPVLTVLGGLFGRRYRREVAPVWAGTDAGSA</sequence>
<gene>
    <name evidence="2" type="ORF">ENKNEFLB_02524</name>
</gene>
<feature type="domain" description="Hemerythrin-like" evidence="1">
    <location>
        <begin position="5"/>
        <end position="127"/>
    </location>
</feature>
<organism evidence="2 3">
    <name type="scientific">Nocardioides aquaticus</name>
    <dbReference type="NCBI Taxonomy" id="160826"/>
    <lineage>
        <taxon>Bacteria</taxon>
        <taxon>Bacillati</taxon>
        <taxon>Actinomycetota</taxon>
        <taxon>Actinomycetes</taxon>
        <taxon>Propionibacteriales</taxon>
        <taxon>Nocardioidaceae</taxon>
        <taxon>Nocardioides</taxon>
    </lineage>
</organism>
<evidence type="ECO:0000313" key="3">
    <source>
        <dbReference type="Proteomes" id="UP000679307"/>
    </source>
</evidence>
<evidence type="ECO:0000259" key="1">
    <source>
        <dbReference type="Pfam" id="PF01814"/>
    </source>
</evidence>
<name>A0ABX8ENE5_9ACTN</name>
<dbReference type="Proteomes" id="UP000679307">
    <property type="component" value="Chromosome"/>
</dbReference>
<keyword evidence="3" id="KW-1185">Reference proteome</keyword>
<accession>A0ABX8ENE5</accession>